<reference evidence="1" key="2">
    <citation type="journal article" date="2015" name="Fish Shellfish Immunol.">
        <title>Early steps in the European eel (Anguilla anguilla)-Vibrio vulnificus interaction in the gills: Role of the RtxA13 toxin.</title>
        <authorList>
            <person name="Callol A."/>
            <person name="Pajuelo D."/>
            <person name="Ebbesson L."/>
            <person name="Teles M."/>
            <person name="MacKenzie S."/>
            <person name="Amaro C."/>
        </authorList>
    </citation>
    <scope>NUCLEOTIDE SEQUENCE</scope>
</reference>
<protein>
    <submittedName>
        <fullName evidence="1">Uncharacterized protein</fullName>
    </submittedName>
</protein>
<accession>A0A0E9XPI0</accession>
<dbReference type="AlphaFoldDB" id="A0A0E9XPI0"/>
<dbReference type="EMBL" id="GBXM01004847">
    <property type="protein sequence ID" value="JAI03731.1"/>
    <property type="molecule type" value="Transcribed_RNA"/>
</dbReference>
<evidence type="ECO:0000313" key="1">
    <source>
        <dbReference type="EMBL" id="JAI03731.1"/>
    </source>
</evidence>
<reference evidence="1" key="1">
    <citation type="submission" date="2014-11" db="EMBL/GenBank/DDBJ databases">
        <authorList>
            <person name="Amaro Gonzalez C."/>
        </authorList>
    </citation>
    <scope>NUCLEOTIDE SEQUENCE</scope>
</reference>
<sequence length="25" mass="2630">MVSLAIPFSCVQPKTSPGVTLILMP</sequence>
<proteinExistence type="predicted"/>
<organism evidence="1">
    <name type="scientific">Anguilla anguilla</name>
    <name type="common">European freshwater eel</name>
    <name type="synonym">Muraena anguilla</name>
    <dbReference type="NCBI Taxonomy" id="7936"/>
    <lineage>
        <taxon>Eukaryota</taxon>
        <taxon>Metazoa</taxon>
        <taxon>Chordata</taxon>
        <taxon>Craniata</taxon>
        <taxon>Vertebrata</taxon>
        <taxon>Euteleostomi</taxon>
        <taxon>Actinopterygii</taxon>
        <taxon>Neopterygii</taxon>
        <taxon>Teleostei</taxon>
        <taxon>Anguilliformes</taxon>
        <taxon>Anguillidae</taxon>
        <taxon>Anguilla</taxon>
    </lineage>
</organism>
<name>A0A0E9XPI0_ANGAN</name>